<accession>A0ABY9RE45</accession>
<keyword evidence="1" id="KW-0732">Signal</keyword>
<feature type="chain" id="PRO_5045308443" description="Lipoprotein" evidence="1">
    <location>
        <begin position="19"/>
        <end position="96"/>
    </location>
</feature>
<dbReference type="RefSeq" id="WP_309481004.1">
    <property type="nucleotide sequence ID" value="NZ_CP133720.1"/>
</dbReference>
<dbReference type="PROSITE" id="PS51257">
    <property type="entry name" value="PROKAR_LIPOPROTEIN"/>
    <property type="match status" value="1"/>
</dbReference>
<feature type="signal peptide" evidence="1">
    <location>
        <begin position="1"/>
        <end position="18"/>
    </location>
</feature>
<protein>
    <recommendedName>
        <fullName evidence="4">Lipoprotein</fullName>
    </recommendedName>
</protein>
<dbReference type="Proteomes" id="UP001181355">
    <property type="component" value="Chromosome"/>
</dbReference>
<evidence type="ECO:0000313" key="2">
    <source>
        <dbReference type="EMBL" id="WMW79507.1"/>
    </source>
</evidence>
<evidence type="ECO:0000256" key="1">
    <source>
        <dbReference type="SAM" id="SignalP"/>
    </source>
</evidence>
<organism evidence="2 3">
    <name type="scientific">Undibacterium cyanobacteriorum</name>
    <dbReference type="NCBI Taxonomy" id="3073561"/>
    <lineage>
        <taxon>Bacteria</taxon>
        <taxon>Pseudomonadati</taxon>
        <taxon>Pseudomonadota</taxon>
        <taxon>Betaproteobacteria</taxon>
        <taxon>Burkholderiales</taxon>
        <taxon>Oxalobacteraceae</taxon>
        <taxon>Undibacterium</taxon>
    </lineage>
</organism>
<reference evidence="2" key="1">
    <citation type="submission" date="2023-09" db="EMBL/GenBank/DDBJ databases">
        <title>Undibacterium sp. 20NA77.5 isolated from freshwater.</title>
        <authorList>
            <person name="Le V."/>
            <person name="Ko S.-R."/>
            <person name="Ahn C.-Y."/>
            <person name="Oh H.-M."/>
        </authorList>
    </citation>
    <scope>NUCLEOTIDE SEQUENCE</scope>
    <source>
        <strain evidence="2">20NA77.5</strain>
    </source>
</reference>
<sequence length="96" mass="9850">MNLTNKLALTLVGTIAIAASLAGSCNAKVQAAASSKSDVQVVTVSAQRMTSAEKAAFDQGSSANAVQTVVISAKRLSPQAKIVFDRNNQAAQKQTS</sequence>
<name>A0ABY9RE45_9BURK</name>
<dbReference type="EMBL" id="CP133720">
    <property type="protein sequence ID" value="WMW79507.1"/>
    <property type="molecule type" value="Genomic_DNA"/>
</dbReference>
<keyword evidence="3" id="KW-1185">Reference proteome</keyword>
<evidence type="ECO:0008006" key="4">
    <source>
        <dbReference type="Google" id="ProtNLM"/>
    </source>
</evidence>
<evidence type="ECO:0000313" key="3">
    <source>
        <dbReference type="Proteomes" id="UP001181355"/>
    </source>
</evidence>
<proteinExistence type="predicted"/>
<gene>
    <name evidence="2" type="ORF">RF679_12715</name>
</gene>